<name>A0A024B478_9CAUD</name>
<dbReference type="EMBL" id="KJ528544">
    <property type="protein sequence ID" value="AHZ10888.1"/>
    <property type="molecule type" value="Genomic_DNA"/>
</dbReference>
<reference evidence="1 2" key="1">
    <citation type="journal article" date="2014" name="Gene">
        <title>Comparative genomic analysis of Lactococcus garvieae phage WP-2, a new member of Picovirinae subfamily of Podoviridae.</title>
        <authorList>
            <person name="Ghasemi S.M."/>
            <person name="Bouzari M."/>
            <person name="Yoon B.H."/>
            <person name="Chang H.I."/>
        </authorList>
    </citation>
    <scope>NUCLEOTIDE SEQUENCE [LARGE SCALE GENOMIC DNA]</scope>
    <source>
        <strain evidence="1">WP-2</strain>
    </source>
</reference>
<dbReference type="GeneID" id="19488299"/>
<proteinExistence type="predicted"/>
<dbReference type="RefSeq" id="YP_009032593.1">
    <property type="nucleotide sequence ID" value="NC_024149.1"/>
</dbReference>
<evidence type="ECO:0000313" key="1">
    <source>
        <dbReference type="EMBL" id="AHZ10888.1"/>
    </source>
</evidence>
<keyword evidence="2" id="KW-1185">Reference proteome</keyword>
<sequence>MTVPLDNDGQSVGTALNTIDSIANYMRHCRYNTTDNWLFDSFINSYANEQILINICMQPFYGIITLNNYCNFDYFHNWLINNDEILEDKPLSEIDYYQEYDLIYLLSESLNPTVGMIWKYTTDTDYRYLTFDPVNNFYEGTLNDYIKMYPEYTNYQLVRPTAFISDTQ</sequence>
<organism evidence="1 2">
    <name type="scientific">Lactococcus phage WP-2</name>
    <dbReference type="NCBI Taxonomy" id="1486423"/>
    <lineage>
        <taxon>Viruses</taxon>
        <taxon>Duplodnaviria</taxon>
        <taxon>Heunggongvirae</taxon>
        <taxon>Uroviricota</taxon>
        <taxon>Caudoviricetes</taxon>
        <taxon>Rountreeviridae</taxon>
        <taxon>Negarvirus</taxon>
        <taxon>Negarvirus WP2</taxon>
    </lineage>
</organism>
<dbReference type="Proteomes" id="UP000026904">
    <property type="component" value="Segment"/>
</dbReference>
<protein>
    <submittedName>
        <fullName evidence="1">Uncharacterized protein</fullName>
    </submittedName>
</protein>
<gene>
    <name evidence="1" type="ORF">WP2_16</name>
</gene>
<dbReference type="KEGG" id="vg:19488299"/>
<accession>A0A024B478</accession>
<evidence type="ECO:0000313" key="2">
    <source>
        <dbReference type="Proteomes" id="UP000026904"/>
    </source>
</evidence>